<dbReference type="EMBL" id="CP063458">
    <property type="protein sequence ID" value="QOV91887.1"/>
    <property type="molecule type" value="Genomic_DNA"/>
</dbReference>
<accession>A0A7M2X299</accession>
<dbReference type="RefSeq" id="WP_206295205.1">
    <property type="nucleotide sequence ID" value="NZ_CP063458.1"/>
</dbReference>
<keyword evidence="3" id="KW-1185">Reference proteome</keyword>
<dbReference type="Proteomes" id="UP000593765">
    <property type="component" value="Chromosome"/>
</dbReference>
<protein>
    <submittedName>
        <fullName evidence="2">DUF1579 domain-containing protein</fullName>
    </submittedName>
</protein>
<dbReference type="AlphaFoldDB" id="A0A7M2X299"/>
<sequence>MKLTSILRRFAPALAVAGLCIGGSGLLAQEQQKKPDPASEMEAWEALQKPGPEHEALKKFVGEWTAEVTTIMPDGTTMKSTGKESAKLVLGGRFVETHFEGSMMGKPFSGQSLMGYDKMLKKYVNTWADSMSTGVMIFFGDASADGKVFTLFAEQKSADGKTEKWKSVTTLADDKAMTFEMIATLPDGKEMKIMSITYTKVK</sequence>
<name>A0A7M2X299_9BACT</name>
<evidence type="ECO:0000313" key="3">
    <source>
        <dbReference type="Proteomes" id="UP000593765"/>
    </source>
</evidence>
<proteinExistence type="predicted"/>
<feature type="chain" id="PRO_5034989069" evidence="1">
    <location>
        <begin position="29"/>
        <end position="202"/>
    </location>
</feature>
<evidence type="ECO:0000313" key="2">
    <source>
        <dbReference type="EMBL" id="QOV91887.1"/>
    </source>
</evidence>
<organism evidence="2 3">
    <name type="scientific">Humisphaera borealis</name>
    <dbReference type="NCBI Taxonomy" id="2807512"/>
    <lineage>
        <taxon>Bacteria</taxon>
        <taxon>Pseudomonadati</taxon>
        <taxon>Planctomycetota</taxon>
        <taxon>Phycisphaerae</taxon>
        <taxon>Tepidisphaerales</taxon>
        <taxon>Tepidisphaeraceae</taxon>
        <taxon>Humisphaera</taxon>
    </lineage>
</organism>
<dbReference type="InterPro" id="IPR011473">
    <property type="entry name" value="DUF1579"/>
</dbReference>
<dbReference type="KEGG" id="hbs:IPV69_11250"/>
<reference evidence="2 3" key="1">
    <citation type="submission" date="2020-10" db="EMBL/GenBank/DDBJ databases">
        <title>Wide distribution of Phycisphaera-like planctomycetes from WD2101 soil group in peatlands and genome analysis of the first cultivated representative.</title>
        <authorList>
            <person name="Dedysh S.N."/>
            <person name="Beletsky A.V."/>
            <person name="Ivanova A."/>
            <person name="Kulichevskaya I.S."/>
            <person name="Suzina N.E."/>
            <person name="Philippov D.A."/>
            <person name="Rakitin A.L."/>
            <person name="Mardanov A.V."/>
            <person name="Ravin N.V."/>
        </authorList>
    </citation>
    <scope>NUCLEOTIDE SEQUENCE [LARGE SCALE GENOMIC DNA]</scope>
    <source>
        <strain evidence="2 3">M1803</strain>
    </source>
</reference>
<feature type="signal peptide" evidence="1">
    <location>
        <begin position="1"/>
        <end position="28"/>
    </location>
</feature>
<keyword evidence="1" id="KW-0732">Signal</keyword>
<gene>
    <name evidence="2" type="ORF">IPV69_11250</name>
</gene>
<evidence type="ECO:0000256" key="1">
    <source>
        <dbReference type="SAM" id="SignalP"/>
    </source>
</evidence>
<dbReference type="Pfam" id="PF07617">
    <property type="entry name" value="DUF1579"/>
    <property type="match status" value="1"/>
</dbReference>